<dbReference type="InParanoid" id="V4TF92"/>
<dbReference type="AlphaFoldDB" id="V4TF92"/>
<reference evidence="2 3" key="1">
    <citation type="submission" date="2013-10" db="EMBL/GenBank/DDBJ databases">
        <authorList>
            <consortium name="International Citrus Genome Consortium"/>
            <person name="Jenkins J."/>
            <person name="Schmutz J."/>
            <person name="Prochnik S."/>
            <person name="Rokhsar D."/>
            <person name="Gmitter F."/>
            <person name="Ollitrault P."/>
            <person name="Machado M."/>
            <person name="Talon M."/>
            <person name="Wincker P."/>
            <person name="Jaillon O."/>
            <person name="Morgante M."/>
        </authorList>
    </citation>
    <scope>NUCLEOTIDE SEQUENCE</scope>
    <source>
        <strain evidence="3">cv. Clemenules</strain>
    </source>
</reference>
<sequence>MKFVGAPKTEQQKRKHHDQESKEEKRERKVFMCYSRIRCIFFCICHIVVCVTVCGQSSCFFQDACKISNIVLG</sequence>
<dbReference type="EMBL" id="KI536799">
    <property type="protein sequence ID" value="ESR48341.1"/>
    <property type="molecule type" value="Genomic_DNA"/>
</dbReference>
<feature type="region of interest" description="Disordered" evidence="1">
    <location>
        <begin position="1"/>
        <end position="26"/>
    </location>
</feature>
<accession>V4TF92</accession>
<proteinExistence type="predicted"/>
<feature type="compositionally biased region" description="Basic and acidic residues" evidence="1">
    <location>
        <begin position="17"/>
        <end position="26"/>
    </location>
</feature>
<dbReference type="KEGG" id="cic:CICLE_v10003040mg"/>
<organism evidence="2 3">
    <name type="scientific">Citrus clementina</name>
    <name type="common">Clementine</name>
    <name type="synonym">Citrus deliciosa x Citrus sinensis</name>
    <dbReference type="NCBI Taxonomy" id="85681"/>
    <lineage>
        <taxon>Eukaryota</taxon>
        <taxon>Viridiplantae</taxon>
        <taxon>Streptophyta</taxon>
        <taxon>Embryophyta</taxon>
        <taxon>Tracheophyta</taxon>
        <taxon>Spermatophyta</taxon>
        <taxon>Magnoliopsida</taxon>
        <taxon>eudicotyledons</taxon>
        <taxon>Gunneridae</taxon>
        <taxon>Pentapetalae</taxon>
        <taxon>rosids</taxon>
        <taxon>malvids</taxon>
        <taxon>Sapindales</taxon>
        <taxon>Rutaceae</taxon>
        <taxon>Aurantioideae</taxon>
        <taxon>Citrus</taxon>
    </lineage>
</organism>
<protein>
    <submittedName>
        <fullName evidence="2">Uncharacterized protein</fullName>
    </submittedName>
</protein>
<dbReference type="Proteomes" id="UP000030687">
    <property type="component" value="Unassembled WGS sequence"/>
</dbReference>
<keyword evidence="3" id="KW-1185">Reference proteome</keyword>
<evidence type="ECO:0000313" key="3">
    <source>
        <dbReference type="Proteomes" id="UP000030687"/>
    </source>
</evidence>
<gene>
    <name evidence="2" type="ORF">CICLE_v10003040mg</name>
</gene>
<name>V4TF92_CITCL</name>
<dbReference type="Gramene" id="ESR48341">
    <property type="protein sequence ID" value="ESR48341"/>
    <property type="gene ID" value="CICLE_v10003040mg"/>
</dbReference>
<evidence type="ECO:0000256" key="1">
    <source>
        <dbReference type="SAM" id="MobiDB-lite"/>
    </source>
</evidence>
<evidence type="ECO:0000313" key="2">
    <source>
        <dbReference type="EMBL" id="ESR48341.1"/>
    </source>
</evidence>